<dbReference type="OrthoDB" id="5304415at2759"/>
<dbReference type="EMBL" id="LVKK01000005">
    <property type="protein sequence ID" value="OAG44347.1"/>
    <property type="molecule type" value="Genomic_DNA"/>
</dbReference>
<evidence type="ECO:0000313" key="1">
    <source>
        <dbReference type="EMBL" id="OAG44347.1"/>
    </source>
</evidence>
<dbReference type="AlphaFoldDB" id="A0A177FJI1"/>
<accession>A0A177FJI1</accession>
<sequence>MPAYGGFQFALELSNVLPLRQLAASTYEMLLNMARELQNSGSGIVVEADLASIFGRSRVSLELEKAFKTKVHISKITPLREGSEIQLRTGPGPTVTRAFEDTQYFATIVTLSALCYFIPRENLARMIASAMLTRYEAGVPGADKPPPYADIESTLAACCTQCGEFQWEPYRAEIEKRLRVSMQDYSWSSYYTRLTPAAIMGAMDFFYAVKHEPSRRIVTISSQAGFIPLTIWAHYILSLDVIITGLPGEDVVFGNAERPHVFIRWRSSDLPDREELNWSQEGDEDGPEVCLHETDMTILLISKPEDHDSDSLYSAERHTLAGYGTVFLRRSLNVDIIISDDDDIYGELVALIVGFATAASQRMARELPDPVPQGPDEIEKTGQIIRLEAWRLTSAAKLLFDGITIDLVLCWNYAMFFSEHPLSESRLPANFDSFFARVPSHRPQFSAAARMVRLIENAAKLVLIFAHVVEVDKCGDMPLIMTDDIASFTNLIREVRKEDGHLGLIRWDEVFDGVSRLLSSTKSLSQDKTRRFAAAEFLCSDFGWSVLLNTYGELDPGDIQPEFVRIRKGTPTHSKTQERKLRIVDRSIAERSAKSYVFPIERGLEYTPRTFAKSTSMKEYYTTLSREFQVVLIISFESTSEWQEHGGSKSFEQNLAYGRMAEHLFNTHLIPECSHINKNHWEHTRKIKLGPDAVAMLSGFEELEDGITLPERIVIALTRGDSYIRWHAIIRLASEVYQSRRKIALRSHSCCEPCALDFVASQPGKWYLIL</sequence>
<gene>
    <name evidence="1" type="ORF">AYO21_01343</name>
</gene>
<evidence type="ECO:0000313" key="2">
    <source>
        <dbReference type="Proteomes" id="UP000077002"/>
    </source>
</evidence>
<dbReference type="GeneID" id="34596522"/>
<reference evidence="1 2" key="1">
    <citation type="submission" date="2016-03" db="EMBL/GenBank/DDBJ databases">
        <title>Draft genome sequence of the Fonsecaea monophora CBS 269.37.</title>
        <authorList>
            <person name="Bombassaro A."/>
            <person name="Vinicius W.A."/>
            <person name="De Hoog S."/>
            <person name="Sun J."/>
            <person name="Souza E.M."/>
            <person name="Raittz R.T."/>
            <person name="Costa F."/>
            <person name="Leao A.C."/>
            <person name="Tadra-Sfeir M.Z."/>
            <person name="Baura V."/>
            <person name="Balsanelli E."/>
            <person name="Pedrosa F.O."/>
            <person name="Moreno L.F."/>
            <person name="Steffens M.B."/>
            <person name="Xi L."/>
            <person name="Bocca A.L."/>
            <person name="Felipe M.S."/>
            <person name="Teixeira M."/>
            <person name="Telles Filho F.Q."/>
            <person name="Azevedo C.M."/>
            <person name="Gomes R."/>
            <person name="Vicente V.A."/>
        </authorList>
    </citation>
    <scope>NUCLEOTIDE SEQUENCE [LARGE SCALE GENOMIC DNA]</scope>
    <source>
        <strain evidence="1 2">CBS 269.37</strain>
    </source>
</reference>
<dbReference type="RefSeq" id="XP_022516299.1">
    <property type="nucleotide sequence ID" value="XM_022651326.1"/>
</dbReference>
<dbReference type="Proteomes" id="UP000077002">
    <property type="component" value="Unassembled WGS sequence"/>
</dbReference>
<keyword evidence="2" id="KW-1185">Reference proteome</keyword>
<proteinExistence type="predicted"/>
<organism evidence="1 2">
    <name type="scientific">Fonsecaea monophora</name>
    <dbReference type="NCBI Taxonomy" id="254056"/>
    <lineage>
        <taxon>Eukaryota</taxon>
        <taxon>Fungi</taxon>
        <taxon>Dikarya</taxon>
        <taxon>Ascomycota</taxon>
        <taxon>Pezizomycotina</taxon>
        <taxon>Eurotiomycetes</taxon>
        <taxon>Chaetothyriomycetidae</taxon>
        <taxon>Chaetothyriales</taxon>
        <taxon>Herpotrichiellaceae</taxon>
        <taxon>Fonsecaea</taxon>
    </lineage>
</organism>
<protein>
    <submittedName>
        <fullName evidence="1">Uncharacterized protein</fullName>
    </submittedName>
</protein>
<name>A0A177FJI1_9EURO</name>
<comment type="caution">
    <text evidence="1">The sequence shown here is derived from an EMBL/GenBank/DDBJ whole genome shotgun (WGS) entry which is preliminary data.</text>
</comment>